<dbReference type="GO" id="GO:0003723">
    <property type="term" value="F:RNA binding"/>
    <property type="evidence" value="ECO:0007669"/>
    <property type="project" value="InterPro"/>
</dbReference>
<evidence type="ECO:0000259" key="2">
    <source>
        <dbReference type="SMART" id="SM00955"/>
    </source>
</evidence>
<keyword evidence="3" id="KW-0269">Exonuclease</keyword>
<accession>A0A1R0GZM8</accession>
<comment type="caution">
    <text evidence="3">The sequence shown here is derived from an EMBL/GenBank/DDBJ whole genome shotgun (WGS) entry which is preliminary data.</text>
</comment>
<reference evidence="3 4" key="1">
    <citation type="journal article" date="2016" name="Mol. Biol. Evol.">
        <title>Genome-Wide Survey of Gut Fungi (Harpellales) Reveals the First Horizontally Transferred Ubiquitin Gene from a Mosquito Host.</title>
        <authorList>
            <person name="Wang Y."/>
            <person name="White M.M."/>
            <person name="Kvist S."/>
            <person name="Moncalvo J.M."/>
        </authorList>
    </citation>
    <scope>NUCLEOTIDE SEQUENCE [LARGE SCALE GENOMIC DNA]</scope>
    <source>
        <strain evidence="3 4">ALG-7-W6</strain>
    </source>
</reference>
<keyword evidence="3" id="KW-0378">Hydrolase</keyword>
<dbReference type="GO" id="GO:0006402">
    <property type="term" value="P:mRNA catabolic process"/>
    <property type="evidence" value="ECO:0007669"/>
    <property type="project" value="TreeGrafter"/>
</dbReference>
<keyword evidence="4" id="KW-1185">Reference proteome</keyword>
<dbReference type="Pfam" id="PF00773">
    <property type="entry name" value="RNB"/>
    <property type="match status" value="1"/>
</dbReference>
<organism evidence="3 4">
    <name type="scientific">Smittium mucronatum</name>
    <dbReference type="NCBI Taxonomy" id="133383"/>
    <lineage>
        <taxon>Eukaryota</taxon>
        <taxon>Fungi</taxon>
        <taxon>Fungi incertae sedis</taxon>
        <taxon>Zoopagomycota</taxon>
        <taxon>Kickxellomycotina</taxon>
        <taxon>Harpellomycetes</taxon>
        <taxon>Harpellales</taxon>
        <taxon>Legeriomycetaceae</taxon>
        <taxon>Smittium</taxon>
    </lineage>
</organism>
<protein>
    <recommendedName>
        <fullName evidence="1">DIS3-like exonuclease 1</fullName>
    </recommendedName>
</protein>
<dbReference type="PANTHER" id="PTHR23355">
    <property type="entry name" value="RIBONUCLEASE"/>
    <property type="match status" value="1"/>
</dbReference>
<dbReference type="AlphaFoldDB" id="A0A1R0GZM8"/>
<dbReference type="STRING" id="133383.A0A1R0GZM8"/>
<dbReference type="InterPro" id="IPR050180">
    <property type="entry name" value="RNR_Ribonuclease"/>
</dbReference>
<evidence type="ECO:0000313" key="3">
    <source>
        <dbReference type="EMBL" id="OLY82363.1"/>
    </source>
</evidence>
<dbReference type="SUPFAM" id="SSF50249">
    <property type="entry name" value="Nucleic acid-binding proteins"/>
    <property type="match status" value="1"/>
</dbReference>
<dbReference type="InterPro" id="IPR001900">
    <property type="entry name" value="RNase_II/R"/>
</dbReference>
<dbReference type="EMBL" id="LSSL01001607">
    <property type="protein sequence ID" value="OLY82363.1"/>
    <property type="molecule type" value="Genomic_DNA"/>
</dbReference>
<evidence type="ECO:0000313" key="4">
    <source>
        <dbReference type="Proteomes" id="UP000187455"/>
    </source>
</evidence>
<dbReference type="GO" id="GO:0000177">
    <property type="term" value="C:cytoplasmic exosome (RNase complex)"/>
    <property type="evidence" value="ECO:0007669"/>
    <property type="project" value="TreeGrafter"/>
</dbReference>
<keyword evidence="3" id="KW-0540">Nuclease</keyword>
<dbReference type="GO" id="GO:0000175">
    <property type="term" value="F:3'-5'-RNA exonuclease activity"/>
    <property type="evidence" value="ECO:0007669"/>
    <property type="project" value="TreeGrafter"/>
</dbReference>
<dbReference type="Proteomes" id="UP000187455">
    <property type="component" value="Unassembled WGS sequence"/>
</dbReference>
<sequence>MNEMPVDTKSNPWKPSLNDEGRLDIRNKVVFSIDPIGSLDIDDAISFETLKPSGSRNLEYELGVHIADASYFILPESASDLEARKRGNTIYLADRRFNMVPEILSENICSLRSGSPRYAVSVIWKLDESYNVLSVWFGRTLIKSVSEMSYESAQYILNGSGLFPSGEIDIMESD</sequence>
<feature type="domain" description="RNB" evidence="2">
    <location>
        <begin position="22"/>
        <end position="174"/>
    </location>
</feature>
<evidence type="ECO:0000256" key="1">
    <source>
        <dbReference type="ARBA" id="ARBA00016366"/>
    </source>
</evidence>
<dbReference type="PANTHER" id="PTHR23355:SF30">
    <property type="entry name" value="DIS3-LIKE EXONUCLEASE 1"/>
    <property type="match status" value="1"/>
</dbReference>
<dbReference type="GO" id="GO:0016075">
    <property type="term" value="P:rRNA catabolic process"/>
    <property type="evidence" value="ECO:0007669"/>
    <property type="project" value="TreeGrafter"/>
</dbReference>
<name>A0A1R0GZM8_9FUNG</name>
<gene>
    <name evidence="3" type="ORF">AYI68_g3515</name>
</gene>
<dbReference type="InterPro" id="IPR012340">
    <property type="entry name" value="NA-bd_OB-fold"/>
</dbReference>
<proteinExistence type="predicted"/>
<dbReference type="OrthoDB" id="372421at2759"/>
<dbReference type="SMART" id="SM00955">
    <property type="entry name" value="RNB"/>
    <property type="match status" value="1"/>
</dbReference>